<dbReference type="RefSeq" id="WP_245749515.1">
    <property type="nucleotide sequence ID" value="NZ_FOCE01000012.1"/>
</dbReference>
<reference evidence="1 2" key="1">
    <citation type="submission" date="2016-10" db="EMBL/GenBank/DDBJ databases">
        <authorList>
            <person name="de Groot N.N."/>
        </authorList>
    </citation>
    <scope>NUCLEOTIDE SEQUENCE [LARGE SCALE GENOMIC DNA]</scope>
    <source>
        <strain evidence="1 2">DSM 3857</strain>
    </source>
</reference>
<dbReference type="STRING" id="933059.SAMN04488103_11232"/>
<proteinExistence type="predicted"/>
<evidence type="ECO:0000313" key="2">
    <source>
        <dbReference type="Proteomes" id="UP000198761"/>
    </source>
</evidence>
<evidence type="ECO:0000313" key="1">
    <source>
        <dbReference type="EMBL" id="SEO10824.1"/>
    </source>
</evidence>
<gene>
    <name evidence="1" type="ORF">SAMN04488103_11232</name>
</gene>
<sequence length="51" mass="5959">MFMRFTKPQAPAPQPVPVREDTLAYYTPDTAVKKLRELSAIDQMYAYYSEE</sequence>
<keyword evidence="2" id="KW-1185">Reference proteome</keyword>
<protein>
    <submittedName>
        <fullName evidence="1">Uncharacterized protein</fullName>
    </submittedName>
</protein>
<dbReference type="Proteomes" id="UP000198761">
    <property type="component" value="Unassembled WGS sequence"/>
</dbReference>
<accession>A0A1H8M097</accession>
<organism evidence="1 2">
    <name type="scientific">Gemmobacter aquatilis</name>
    <dbReference type="NCBI Taxonomy" id="933059"/>
    <lineage>
        <taxon>Bacteria</taxon>
        <taxon>Pseudomonadati</taxon>
        <taxon>Pseudomonadota</taxon>
        <taxon>Alphaproteobacteria</taxon>
        <taxon>Rhodobacterales</taxon>
        <taxon>Paracoccaceae</taxon>
        <taxon>Gemmobacter</taxon>
    </lineage>
</organism>
<dbReference type="AlphaFoldDB" id="A0A1H8M097"/>
<name>A0A1H8M097_9RHOB</name>
<dbReference type="EMBL" id="FOCE01000012">
    <property type="protein sequence ID" value="SEO10824.1"/>
    <property type="molecule type" value="Genomic_DNA"/>
</dbReference>